<evidence type="ECO:0000256" key="5">
    <source>
        <dbReference type="ARBA" id="ARBA00023329"/>
    </source>
</evidence>
<dbReference type="GO" id="GO:0086030">
    <property type="term" value="P:adenylate cyclase-activating adrenergic receptor signaling pathway involved in cardiac muscle relaxation"/>
    <property type="evidence" value="ECO:0007669"/>
    <property type="project" value="TreeGrafter"/>
</dbReference>
<dbReference type="OrthoDB" id="9948620at2759"/>
<accession>A0A3B3RRA2</accession>
<dbReference type="Proteomes" id="UP000261540">
    <property type="component" value="Unplaced"/>
</dbReference>
<evidence type="ECO:0000313" key="8">
    <source>
        <dbReference type="Ensembl" id="ENSPKIP00000021029.1"/>
    </source>
</evidence>
<keyword evidence="9" id="KW-1185">Reference proteome</keyword>
<dbReference type="GO" id="GO:0005615">
    <property type="term" value="C:extracellular space"/>
    <property type="evidence" value="ECO:0007669"/>
    <property type="project" value="TreeGrafter"/>
</dbReference>
<keyword evidence="5" id="KW-0968">Cytoplasmic vesicle</keyword>
<feature type="compositionally biased region" description="Acidic residues" evidence="7">
    <location>
        <begin position="264"/>
        <end position="280"/>
    </location>
</feature>
<keyword evidence="4" id="KW-0964">Secreted</keyword>
<comment type="similarity">
    <text evidence="3">Belongs to the chromogranin/secretogranin protein family.</text>
</comment>
<evidence type="ECO:0000256" key="6">
    <source>
        <dbReference type="ARBA" id="ARBA00040787"/>
    </source>
</evidence>
<evidence type="ECO:0000256" key="7">
    <source>
        <dbReference type="SAM" id="MobiDB-lite"/>
    </source>
</evidence>
<feature type="compositionally biased region" description="Acidic residues" evidence="7">
    <location>
        <begin position="305"/>
        <end position="314"/>
    </location>
</feature>
<feature type="compositionally biased region" description="Basic and acidic residues" evidence="7">
    <location>
        <begin position="216"/>
        <end position="240"/>
    </location>
</feature>
<evidence type="ECO:0000256" key="4">
    <source>
        <dbReference type="ARBA" id="ARBA00022525"/>
    </source>
</evidence>
<dbReference type="GO" id="GO:0030133">
    <property type="term" value="C:transport vesicle"/>
    <property type="evidence" value="ECO:0007669"/>
    <property type="project" value="UniProtKB-SubCell"/>
</dbReference>
<feature type="compositionally biased region" description="Polar residues" evidence="7">
    <location>
        <begin position="111"/>
        <end position="121"/>
    </location>
</feature>
<dbReference type="AlphaFoldDB" id="A0A3B3RRA2"/>
<dbReference type="PANTHER" id="PTHR10583">
    <property type="entry name" value="CHROMOGRANIN"/>
    <property type="match status" value="1"/>
</dbReference>
<dbReference type="GO" id="GO:0042583">
    <property type="term" value="C:chromaffin granule"/>
    <property type="evidence" value="ECO:0007669"/>
    <property type="project" value="TreeGrafter"/>
</dbReference>
<evidence type="ECO:0000256" key="1">
    <source>
        <dbReference type="ARBA" id="ARBA00004398"/>
    </source>
</evidence>
<dbReference type="GeneTree" id="ENSGT01030000235120"/>
<dbReference type="CTD" id="1113"/>
<evidence type="ECO:0000256" key="2">
    <source>
        <dbReference type="ARBA" id="ARBA00004613"/>
    </source>
</evidence>
<feature type="compositionally biased region" description="Basic and acidic residues" evidence="7">
    <location>
        <begin position="179"/>
        <end position="206"/>
    </location>
</feature>
<dbReference type="PANTHER" id="PTHR10583:SF1">
    <property type="entry name" value="CHROMOGRANIN-A"/>
    <property type="match status" value="1"/>
</dbReference>
<dbReference type="GO" id="GO:0046676">
    <property type="term" value="P:negative regulation of insulin secretion"/>
    <property type="evidence" value="ECO:0007669"/>
    <property type="project" value="TreeGrafter"/>
</dbReference>
<dbReference type="Pfam" id="PF01271">
    <property type="entry name" value="Granin"/>
    <property type="match status" value="1"/>
</dbReference>
<feature type="compositionally biased region" description="Basic and acidic residues" evidence="7">
    <location>
        <begin position="154"/>
        <end position="170"/>
    </location>
</feature>
<reference evidence="8" key="1">
    <citation type="submission" date="2025-08" db="UniProtKB">
        <authorList>
            <consortium name="Ensembl"/>
        </authorList>
    </citation>
    <scope>IDENTIFICATION</scope>
</reference>
<dbReference type="Ensembl" id="ENSPKIT00000001655.1">
    <property type="protein sequence ID" value="ENSPKIP00000021029.1"/>
    <property type="gene ID" value="ENSPKIG00000005535.1"/>
</dbReference>
<dbReference type="GO" id="GO:0033604">
    <property type="term" value="P:negative regulation of catecholamine secretion"/>
    <property type="evidence" value="ECO:0007669"/>
    <property type="project" value="TreeGrafter"/>
</dbReference>
<dbReference type="InterPro" id="IPR001819">
    <property type="entry name" value="Chromogranin_AB"/>
</dbReference>
<dbReference type="STRING" id="1676925.ENSPKIP00000021029"/>
<dbReference type="GO" id="GO:0042742">
    <property type="term" value="P:defense response to bacterium"/>
    <property type="evidence" value="ECO:0007669"/>
    <property type="project" value="TreeGrafter"/>
</dbReference>
<protein>
    <recommendedName>
        <fullName evidence="6">Chromogranin-A</fullName>
    </recommendedName>
</protein>
<feature type="region of interest" description="Disordered" evidence="7">
    <location>
        <begin position="111"/>
        <end position="323"/>
    </location>
</feature>
<dbReference type="KEGG" id="pki:111838845"/>
<evidence type="ECO:0000256" key="3">
    <source>
        <dbReference type="ARBA" id="ARBA00005723"/>
    </source>
</evidence>
<dbReference type="InterPro" id="IPR001990">
    <property type="entry name" value="Granin"/>
</dbReference>
<organism evidence="8 9">
    <name type="scientific">Paramormyrops kingsleyae</name>
    <dbReference type="NCBI Taxonomy" id="1676925"/>
    <lineage>
        <taxon>Eukaryota</taxon>
        <taxon>Metazoa</taxon>
        <taxon>Chordata</taxon>
        <taxon>Craniata</taxon>
        <taxon>Vertebrata</taxon>
        <taxon>Euteleostomi</taxon>
        <taxon>Actinopterygii</taxon>
        <taxon>Neopterygii</taxon>
        <taxon>Teleostei</taxon>
        <taxon>Osteoglossocephala</taxon>
        <taxon>Osteoglossomorpha</taxon>
        <taxon>Osteoglossiformes</taxon>
        <taxon>Mormyridae</taxon>
        <taxon>Paramormyrops</taxon>
    </lineage>
</organism>
<reference evidence="8" key="2">
    <citation type="submission" date="2025-09" db="UniProtKB">
        <authorList>
            <consortium name="Ensembl"/>
        </authorList>
    </citation>
    <scope>IDENTIFICATION</scope>
</reference>
<comment type="subcellular location">
    <subcellularLocation>
        <location evidence="1">Cytoplasmic vesicle</location>
        <location evidence="1">Secretory vesicle</location>
    </subcellularLocation>
    <subcellularLocation>
        <location evidence="2">Secreted</location>
    </subcellularLocation>
</comment>
<evidence type="ECO:0000313" key="9">
    <source>
        <dbReference type="Proteomes" id="UP000261540"/>
    </source>
</evidence>
<name>A0A3B3RRA2_9TELE</name>
<proteinExistence type="inferred from homology"/>
<sequence length="389" mass="43198">MTGKYSTCFADMIATGCLVFAFSVISVSSHPVSPGYTEKPDSTVNHPFPSVSHTKEVMKCIVEVITDTLSKPQPNAVSQECLDVLSRDETIVSILQHQNFLQELQEFATQGVSEGSRQQPQLGGGEQVTSELEDQLAVEPTADQTVPDDLGVQDSERGGMARRQEEELQWKAEPQVGDMIRDNTEAHKEDEDKEEHQKAELNEEKSVSSSREEDEESRKAGENPEKEKSETSDSGEEHSIEVTQGNKAGPEMELELTEVRATEEDPEEKESAESEDQEAEVETRLDQEVLQPTFKAESGRWAGQEDVEEDDDAKEEPRREISVIEDSLLQPKVVARRSPEEQELHLVARGEIEEGSASQRTEDSEIELLAAIEAELGSLAQQLHGLQRG</sequence>